<evidence type="ECO:0008006" key="4">
    <source>
        <dbReference type="Google" id="ProtNLM"/>
    </source>
</evidence>
<dbReference type="AlphaFoldDB" id="G2Y9S6"/>
<evidence type="ECO:0000256" key="1">
    <source>
        <dbReference type="SAM" id="MobiDB-lite"/>
    </source>
</evidence>
<protein>
    <recommendedName>
        <fullName evidence="4">Heterokaryon incompatibility domain-containing protein</fullName>
    </recommendedName>
</protein>
<accession>G2Y9S6</accession>
<evidence type="ECO:0000313" key="3">
    <source>
        <dbReference type="Proteomes" id="UP000008177"/>
    </source>
</evidence>
<dbReference type="HOGENOM" id="CLU_466161_0_0_1"/>
<organism evidence="2 3">
    <name type="scientific">Botryotinia fuckeliana (strain T4)</name>
    <name type="common">Noble rot fungus</name>
    <name type="synonym">Botrytis cinerea</name>
    <dbReference type="NCBI Taxonomy" id="999810"/>
    <lineage>
        <taxon>Eukaryota</taxon>
        <taxon>Fungi</taxon>
        <taxon>Dikarya</taxon>
        <taxon>Ascomycota</taxon>
        <taxon>Pezizomycotina</taxon>
        <taxon>Leotiomycetes</taxon>
        <taxon>Helotiales</taxon>
        <taxon>Sclerotiniaceae</taxon>
        <taxon>Botrytis</taxon>
    </lineage>
</organism>
<gene>
    <name evidence="2" type="ORF">BofuT4_P032280.1</name>
</gene>
<dbReference type="PANTHER" id="PTHR10622:SF10">
    <property type="entry name" value="HET DOMAIN-CONTAINING PROTEIN"/>
    <property type="match status" value="1"/>
</dbReference>
<sequence>MYKIESSVLEAKIILRSGLFPSNGPKQYLWNDTVCINKGDANEQNESLAMMGQCSTEWVSTWNSVNSNKTGEWACDANFTKFEDVKSPNWSTRGWTLQELVLSKMAFYVNNLWEPLPRVVEGMGPYYYHCSYLQHHIRDQDTTNAPEEGKFLTLIQQKVEKDHWYSWLPRSSISRRSDNSSAYIRDTIFRAGYDIESRIKMETSTGQILRKLFTALGFNLHPSSFRSQVRTLVKVLIMILADDFTAAIEADRSKVSEFTKMPPSECCHGLSRPTLPAHDTFSLASYRKYTVPIDRVYSLMGVLGVKFLAFHAEGPTKALCWLLDEVVITTNDVSIFNWAGKDLGIPIRGRSLYPSSLTAFSPEKKGTYFTTINGELAVASKEKRHILQDTASKITLLLLQSINFIKKTAHPDTPTNLLQTILNFIKKVGFKNLRPQLLHLGKLMVYLENTQGLEKYKPKIGYKIEEEKAKRALIREEKPKFQNNGNITSRFGFKRPQKPQIPHIPQMPQMPHISAPKLSLGLGGFGKKTRESQPPMKESVDTSPVLHVDPELSVRDSQTEEEPKSLIDEVNHWIFEDQDIKNIPE</sequence>
<dbReference type="PANTHER" id="PTHR10622">
    <property type="entry name" value="HET DOMAIN-CONTAINING PROTEIN"/>
    <property type="match status" value="1"/>
</dbReference>
<dbReference type="eggNOG" id="ENOG502RGBU">
    <property type="taxonomic scope" value="Eukaryota"/>
</dbReference>
<name>G2Y9S6_BOTF4</name>
<reference evidence="3" key="1">
    <citation type="journal article" date="2011" name="PLoS Genet.">
        <title>Genomic analysis of the necrotrophic fungal pathogens Sclerotinia sclerotiorum and Botrytis cinerea.</title>
        <authorList>
            <person name="Amselem J."/>
            <person name="Cuomo C.A."/>
            <person name="van Kan J.A."/>
            <person name="Viaud M."/>
            <person name="Benito E.P."/>
            <person name="Couloux A."/>
            <person name="Coutinho P.M."/>
            <person name="de Vries R.P."/>
            <person name="Dyer P.S."/>
            <person name="Fillinger S."/>
            <person name="Fournier E."/>
            <person name="Gout L."/>
            <person name="Hahn M."/>
            <person name="Kohn L."/>
            <person name="Lapalu N."/>
            <person name="Plummer K.M."/>
            <person name="Pradier J.M."/>
            <person name="Quevillon E."/>
            <person name="Sharon A."/>
            <person name="Simon A."/>
            <person name="ten Have A."/>
            <person name="Tudzynski B."/>
            <person name="Tudzynski P."/>
            <person name="Wincker P."/>
            <person name="Andrew M."/>
            <person name="Anthouard V."/>
            <person name="Beever R.E."/>
            <person name="Beffa R."/>
            <person name="Benoit I."/>
            <person name="Bouzid O."/>
            <person name="Brault B."/>
            <person name="Chen Z."/>
            <person name="Choquer M."/>
            <person name="Collemare J."/>
            <person name="Cotton P."/>
            <person name="Danchin E.G."/>
            <person name="Da Silva C."/>
            <person name="Gautier A."/>
            <person name="Giraud C."/>
            <person name="Giraud T."/>
            <person name="Gonzalez C."/>
            <person name="Grossetete S."/>
            <person name="Guldener U."/>
            <person name="Henrissat B."/>
            <person name="Howlett B.J."/>
            <person name="Kodira C."/>
            <person name="Kretschmer M."/>
            <person name="Lappartient A."/>
            <person name="Leroch M."/>
            <person name="Levis C."/>
            <person name="Mauceli E."/>
            <person name="Neuveglise C."/>
            <person name="Oeser B."/>
            <person name="Pearson M."/>
            <person name="Poulain J."/>
            <person name="Poussereau N."/>
            <person name="Quesneville H."/>
            <person name="Rascle C."/>
            <person name="Schumacher J."/>
            <person name="Segurens B."/>
            <person name="Sexton A."/>
            <person name="Silva E."/>
            <person name="Sirven C."/>
            <person name="Soanes D.M."/>
            <person name="Talbot N.J."/>
            <person name="Templeton M."/>
            <person name="Yandava C."/>
            <person name="Yarden O."/>
            <person name="Zeng Q."/>
            <person name="Rollins J.A."/>
            <person name="Lebrun M.H."/>
            <person name="Dickman M."/>
        </authorList>
    </citation>
    <scope>NUCLEOTIDE SEQUENCE [LARGE SCALE GENOMIC DNA]</scope>
    <source>
        <strain evidence="3">T4</strain>
    </source>
</reference>
<dbReference type="Proteomes" id="UP000008177">
    <property type="component" value="Unplaced contigs"/>
</dbReference>
<feature type="compositionally biased region" description="Basic and acidic residues" evidence="1">
    <location>
        <begin position="548"/>
        <end position="570"/>
    </location>
</feature>
<proteinExistence type="predicted"/>
<feature type="region of interest" description="Disordered" evidence="1">
    <location>
        <begin position="523"/>
        <end position="570"/>
    </location>
</feature>
<dbReference type="EMBL" id="FQ790300">
    <property type="protein sequence ID" value="CCD49352.1"/>
    <property type="molecule type" value="Genomic_DNA"/>
</dbReference>
<dbReference type="InParanoid" id="G2Y9S6"/>
<dbReference type="OrthoDB" id="674604at2759"/>
<evidence type="ECO:0000313" key="2">
    <source>
        <dbReference type="EMBL" id="CCD49352.1"/>
    </source>
</evidence>